<accession>A0A7J7LXN7</accession>
<evidence type="ECO:0000313" key="4">
    <source>
        <dbReference type="Proteomes" id="UP000541444"/>
    </source>
</evidence>
<sequence length="809" mass="91994">MDIGDDIDIAYYNRTGAEVIEEGFLYNLNQVVYGLSIPLTFLQKGVMNALKSCLGKLNSNVFEMMRVCEALHQKWRDGGIARQFVADDVLKYYKFKYVKDQKSGYLFSDSARPKFFDFESAGRPWCDHLVMVRSNCMQEPGEPTLELIYKNFNEKTNPKVVADTSNLFDVVSREGNELNKVLGEQGIHRKKRPNSVVEKVQRTHQNRVMATFGSAYADVMGIPACDAGTLSSLVRRPRVKRMVPPSEQTTLGVDLKAVEQEAMDLAKHDPICLNTQIRSSISQLYVTWKSSAEVLKVAAADRTKYEAEKASLAEQLKERTAPCEQLQKEKVLQKEQFEKEEALQKDQIEKEVVATKKEVEDEAKKGLSREDVDLALARKYREIIFLGDDATPVAKQSLAPSEVVCLRGKVIKLEKALSRARDFINRTQQKITPKRAKRAISTDYERQIADVIAFYGGKLERVENEFRRYISSCGKDVEVENDKGENMWFAKGNEGGGASTSKPGAEGSEEEEVEDLLHHTRHKARPQEVIIFNEPLQVDSWLNAVTVKFSGKDAKILTANNEAELWKESLKNKKLETIVVNQQVLDLLKRLKKLNWDLREARDSYQRKSDRAKTHEEACSKRDRKLNETINKCNTRIIDLDREKQALILECMQGNEVFEELHVNYKVSQRMVDAAKDGINYSKEVDKKLQRLKQKMERSVQITKQYRDSLLQEKKSLANRCKDLEDELNKVKAEFCEATLLTADNVTLCAIAMLHADLARLSYIDNLMLRVIKLLNAPSTVVDTAIPFPALLSSGTGESLNVVCPKREK</sequence>
<feature type="coiled-coil region" evidence="1">
    <location>
        <begin position="295"/>
        <end position="365"/>
    </location>
</feature>
<feature type="coiled-coil region" evidence="1">
    <location>
        <begin position="588"/>
        <end position="618"/>
    </location>
</feature>
<keyword evidence="4" id="KW-1185">Reference proteome</keyword>
<dbReference type="EMBL" id="JACGCM010001910">
    <property type="protein sequence ID" value="KAF6147416.1"/>
    <property type="molecule type" value="Genomic_DNA"/>
</dbReference>
<feature type="region of interest" description="Disordered" evidence="2">
    <location>
        <begin position="489"/>
        <end position="509"/>
    </location>
</feature>
<feature type="coiled-coil region" evidence="1">
    <location>
        <begin position="707"/>
        <end position="734"/>
    </location>
</feature>
<gene>
    <name evidence="3" type="ORF">GIB67_016773</name>
</gene>
<organism evidence="3 4">
    <name type="scientific">Kingdonia uniflora</name>
    <dbReference type="NCBI Taxonomy" id="39325"/>
    <lineage>
        <taxon>Eukaryota</taxon>
        <taxon>Viridiplantae</taxon>
        <taxon>Streptophyta</taxon>
        <taxon>Embryophyta</taxon>
        <taxon>Tracheophyta</taxon>
        <taxon>Spermatophyta</taxon>
        <taxon>Magnoliopsida</taxon>
        <taxon>Ranunculales</taxon>
        <taxon>Circaeasteraceae</taxon>
        <taxon>Kingdonia</taxon>
    </lineage>
</organism>
<name>A0A7J7LXN7_9MAGN</name>
<dbReference type="AlphaFoldDB" id="A0A7J7LXN7"/>
<dbReference type="Proteomes" id="UP000541444">
    <property type="component" value="Unassembled WGS sequence"/>
</dbReference>
<keyword evidence="1" id="KW-0175">Coiled coil</keyword>
<proteinExistence type="predicted"/>
<comment type="caution">
    <text evidence="3">The sequence shown here is derived from an EMBL/GenBank/DDBJ whole genome shotgun (WGS) entry which is preliminary data.</text>
</comment>
<evidence type="ECO:0000256" key="2">
    <source>
        <dbReference type="SAM" id="MobiDB-lite"/>
    </source>
</evidence>
<evidence type="ECO:0000313" key="3">
    <source>
        <dbReference type="EMBL" id="KAF6147416.1"/>
    </source>
</evidence>
<protein>
    <submittedName>
        <fullName evidence="3">Uncharacterized protein</fullName>
    </submittedName>
</protein>
<reference evidence="3 4" key="1">
    <citation type="journal article" date="2020" name="IScience">
        <title>Genome Sequencing of the Endangered Kingdonia uniflora (Circaeasteraceae, Ranunculales) Reveals Potential Mechanisms of Evolutionary Specialization.</title>
        <authorList>
            <person name="Sun Y."/>
            <person name="Deng T."/>
            <person name="Zhang A."/>
            <person name="Moore M.J."/>
            <person name="Landis J.B."/>
            <person name="Lin N."/>
            <person name="Zhang H."/>
            <person name="Zhang X."/>
            <person name="Huang J."/>
            <person name="Zhang X."/>
            <person name="Sun H."/>
            <person name="Wang H."/>
        </authorList>
    </citation>
    <scope>NUCLEOTIDE SEQUENCE [LARGE SCALE GENOMIC DNA]</scope>
    <source>
        <strain evidence="3">TB1705</strain>
        <tissue evidence="3">Leaf</tissue>
    </source>
</reference>
<evidence type="ECO:0000256" key="1">
    <source>
        <dbReference type="SAM" id="Coils"/>
    </source>
</evidence>